<keyword evidence="1" id="KW-0812">Transmembrane</keyword>
<evidence type="ECO:0000256" key="1">
    <source>
        <dbReference type="SAM" id="Phobius"/>
    </source>
</evidence>
<feature type="transmembrane region" description="Helical" evidence="1">
    <location>
        <begin position="106"/>
        <end position="127"/>
    </location>
</feature>
<comment type="caution">
    <text evidence="2">The sequence shown here is derived from an EMBL/GenBank/DDBJ whole genome shotgun (WGS) entry which is preliminary data.</text>
</comment>
<organism evidence="2 3">
    <name type="scientific">candidate division TA06 bacterium DG_26</name>
    <dbReference type="NCBI Taxonomy" id="1703771"/>
    <lineage>
        <taxon>Bacteria</taxon>
        <taxon>Bacteria division TA06</taxon>
    </lineage>
</organism>
<protein>
    <submittedName>
        <fullName evidence="2">Uncharacterized protein</fullName>
    </submittedName>
</protein>
<dbReference type="EMBL" id="LIZT01000003">
    <property type="protein sequence ID" value="KPJ51309.1"/>
    <property type="molecule type" value="Genomic_DNA"/>
</dbReference>
<sequence length="129" mass="14239">MTDASLIQHLMELTGSTSITQLFNRALSLFKSATVGELGPQFVQEAKKLTVEEFVKREYALSEIRIKEKIVLFLLIFYGAAIGATFLLFYLRGFGLISLSTTEMKWLGGAVIGELAGLFAIVVKSVFPK</sequence>
<evidence type="ECO:0000313" key="3">
    <source>
        <dbReference type="Proteomes" id="UP000051124"/>
    </source>
</evidence>
<keyword evidence="1" id="KW-1133">Transmembrane helix</keyword>
<dbReference type="Proteomes" id="UP000051124">
    <property type="component" value="Unassembled WGS sequence"/>
</dbReference>
<proteinExistence type="predicted"/>
<keyword evidence="1" id="KW-0472">Membrane</keyword>
<evidence type="ECO:0000313" key="2">
    <source>
        <dbReference type="EMBL" id="KPJ51309.1"/>
    </source>
</evidence>
<accession>A0A0S7WMB6</accession>
<feature type="transmembrane region" description="Helical" evidence="1">
    <location>
        <begin position="70"/>
        <end position="91"/>
    </location>
</feature>
<name>A0A0S7WMB6_UNCT6</name>
<reference evidence="2 3" key="1">
    <citation type="journal article" date="2015" name="Microbiome">
        <title>Genomic resolution of linkages in carbon, nitrogen, and sulfur cycling among widespread estuary sediment bacteria.</title>
        <authorList>
            <person name="Baker B.J."/>
            <person name="Lazar C.S."/>
            <person name="Teske A.P."/>
            <person name="Dick G.J."/>
        </authorList>
    </citation>
    <scope>NUCLEOTIDE SEQUENCE [LARGE SCALE GENOMIC DNA]</scope>
    <source>
        <strain evidence="2">DG_26</strain>
    </source>
</reference>
<dbReference type="AlphaFoldDB" id="A0A0S7WMB6"/>
<gene>
    <name evidence="2" type="ORF">AMJ40_00455</name>
</gene>